<gene>
    <name evidence="4" type="ORF">NCGR_LOCUS48618</name>
</gene>
<feature type="domain" description="Pectinesterase inhibitor" evidence="3">
    <location>
        <begin position="72"/>
        <end position="144"/>
    </location>
</feature>
<evidence type="ECO:0000313" key="5">
    <source>
        <dbReference type="Proteomes" id="UP000604825"/>
    </source>
</evidence>
<evidence type="ECO:0000313" key="4">
    <source>
        <dbReference type="EMBL" id="CAD6265313.1"/>
    </source>
</evidence>
<feature type="region of interest" description="Disordered" evidence="1">
    <location>
        <begin position="31"/>
        <end position="57"/>
    </location>
</feature>
<comment type="caution">
    <text evidence="4">The sequence shown here is derived from an EMBL/GenBank/DDBJ whole genome shotgun (WGS) entry which is preliminary data.</text>
</comment>
<evidence type="ECO:0000259" key="3">
    <source>
        <dbReference type="Pfam" id="PF04043"/>
    </source>
</evidence>
<dbReference type="Pfam" id="PF04043">
    <property type="entry name" value="PMEI"/>
    <property type="match status" value="1"/>
</dbReference>
<dbReference type="SUPFAM" id="SSF101148">
    <property type="entry name" value="Plant invertase/pectin methylesterase inhibitor"/>
    <property type="match status" value="1"/>
</dbReference>
<dbReference type="InterPro" id="IPR006501">
    <property type="entry name" value="Pectinesterase_inhib_dom"/>
</dbReference>
<proteinExistence type="predicted"/>
<accession>A0A811R5K8</accession>
<keyword evidence="5" id="KW-1185">Reference proteome</keyword>
<dbReference type="InterPro" id="IPR035513">
    <property type="entry name" value="Invertase/methylesterase_inhib"/>
</dbReference>
<dbReference type="Proteomes" id="UP000604825">
    <property type="component" value="Unassembled WGS sequence"/>
</dbReference>
<feature type="compositionally biased region" description="Pro residues" evidence="1">
    <location>
        <begin position="41"/>
        <end position="50"/>
    </location>
</feature>
<evidence type="ECO:0000256" key="2">
    <source>
        <dbReference type="SAM" id="SignalP"/>
    </source>
</evidence>
<evidence type="ECO:0000256" key="1">
    <source>
        <dbReference type="SAM" id="MobiDB-lite"/>
    </source>
</evidence>
<feature type="chain" id="PRO_5032943759" description="Pectinesterase inhibitor domain-containing protein" evidence="2">
    <location>
        <begin position="28"/>
        <end position="145"/>
    </location>
</feature>
<sequence length="145" mass="14871">MASTSPRAPAPQLLLVLSLLLAAAASASSLLPPTNAHPPRRWPAPAPPPAVKAREEGGSVSVGLISTLRETLDPWRAAVADCLDLLNLSSDELSWSMSTTSDDDYSPASAAKAGAGGRPVGTGDARSDLRSWLSGALGNQDTCKV</sequence>
<name>A0A811R5K8_9POAL</name>
<dbReference type="Gene3D" id="1.20.140.40">
    <property type="entry name" value="Invertase/pectin methylesterase inhibitor family protein"/>
    <property type="match status" value="1"/>
</dbReference>
<protein>
    <recommendedName>
        <fullName evidence="3">Pectinesterase inhibitor domain-containing protein</fullName>
    </recommendedName>
</protein>
<reference evidence="4" key="1">
    <citation type="submission" date="2020-10" db="EMBL/GenBank/DDBJ databases">
        <authorList>
            <person name="Han B."/>
            <person name="Lu T."/>
            <person name="Zhao Q."/>
            <person name="Huang X."/>
            <person name="Zhao Y."/>
        </authorList>
    </citation>
    <scope>NUCLEOTIDE SEQUENCE</scope>
</reference>
<dbReference type="EMBL" id="CAJGYO010000013">
    <property type="protein sequence ID" value="CAD6265313.1"/>
    <property type="molecule type" value="Genomic_DNA"/>
</dbReference>
<dbReference type="GO" id="GO:0004857">
    <property type="term" value="F:enzyme inhibitor activity"/>
    <property type="evidence" value="ECO:0007669"/>
    <property type="project" value="InterPro"/>
</dbReference>
<feature type="signal peptide" evidence="2">
    <location>
        <begin position="1"/>
        <end position="27"/>
    </location>
</feature>
<organism evidence="4 5">
    <name type="scientific">Miscanthus lutarioriparius</name>
    <dbReference type="NCBI Taxonomy" id="422564"/>
    <lineage>
        <taxon>Eukaryota</taxon>
        <taxon>Viridiplantae</taxon>
        <taxon>Streptophyta</taxon>
        <taxon>Embryophyta</taxon>
        <taxon>Tracheophyta</taxon>
        <taxon>Spermatophyta</taxon>
        <taxon>Magnoliopsida</taxon>
        <taxon>Liliopsida</taxon>
        <taxon>Poales</taxon>
        <taxon>Poaceae</taxon>
        <taxon>PACMAD clade</taxon>
        <taxon>Panicoideae</taxon>
        <taxon>Andropogonodae</taxon>
        <taxon>Andropogoneae</taxon>
        <taxon>Saccharinae</taxon>
        <taxon>Miscanthus</taxon>
    </lineage>
</organism>
<dbReference type="AlphaFoldDB" id="A0A811R5K8"/>
<feature type="region of interest" description="Disordered" evidence="1">
    <location>
        <begin position="96"/>
        <end position="127"/>
    </location>
</feature>
<keyword evidence="2" id="KW-0732">Signal</keyword>